<dbReference type="Proteomes" id="UP000016931">
    <property type="component" value="Unassembled WGS sequence"/>
</dbReference>
<accession>M3D1Z2</accession>
<evidence type="ECO:0000313" key="2">
    <source>
        <dbReference type="EMBL" id="EMF11137.1"/>
    </source>
</evidence>
<dbReference type="GeneID" id="27899771"/>
<evidence type="ECO:0000256" key="1">
    <source>
        <dbReference type="SAM" id="MobiDB-lite"/>
    </source>
</evidence>
<dbReference type="RefSeq" id="XP_016759258.1">
    <property type="nucleotide sequence ID" value="XM_016902634.1"/>
</dbReference>
<evidence type="ECO:0000313" key="3">
    <source>
        <dbReference type="Proteomes" id="UP000016931"/>
    </source>
</evidence>
<gene>
    <name evidence="2" type="ORF">SEPMUDRAFT_134346</name>
</gene>
<organism evidence="2 3">
    <name type="scientific">Sphaerulina musiva (strain SO2202)</name>
    <name type="common">Poplar stem canker fungus</name>
    <name type="synonym">Septoria musiva</name>
    <dbReference type="NCBI Taxonomy" id="692275"/>
    <lineage>
        <taxon>Eukaryota</taxon>
        <taxon>Fungi</taxon>
        <taxon>Dikarya</taxon>
        <taxon>Ascomycota</taxon>
        <taxon>Pezizomycotina</taxon>
        <taxon>Dothideomycetes</taxon>
        <taxon>Dothideomycetidae</taxon>
        <taxon>Mycosphaerellales</taxon>
        <taxon>Mycosphaerellaceae</taxon>
        <taxon>Sphaerulina</taxon>
    </lineage>
</organism>
<feature type="compositionally biased region" description="Polar residues" evidence="1">
    <location>
        <begin position="26"/>
        <end position="35"/>
    </location>
</feature>
<feature type="compositionally biased region" description="Basic and acidic residues" evidence="1">
    <location>
        <begin position="1"/>
        <end position="16"/>
    </location>
</feature>
<reference evidence="2 3" key="1">
    <citation type="journal article" date="2012" name="PLoS Pathog.">
        <title>Diverse lifestyles and strategies of plant pathogenesis encoded in the genomes of eighteen Dothideomycetes fungi.</title>
        <authorList>
            <person name="Ohm R.A."/>
            <person name="Feau N."/>
            <person name="Henrissat B."/>
            <person name="Schoch C.L."/>
            <person name="Horwitz B.A."/>
            <person name="Barry K.W."/>
            <person name="Condon B.J."/>
            <person name="Copeland A.C."/>
            <person name="Dhillon B."/>
            <person name="Glaser F."/>
            <person name="Hesse C.N."/>
            <person name="Kosti I."/>
            <person name="LaButti K."/>
            <person name="Lindquist E.A."/>
            <person name="Lucas S."/>
            <person name="Salamov A.A."/>
            <person name="Bradshaw R.E."/>
            <person name="Ciuffetti L."/>
            <person name="Hamelin R.C."/>
            <person name="Kema G.H.J."/>
            <person name="Lawrence C."/>
            <person name="Scott J.A."/>
            <person name="Spatafora J.W."/>
            <person name="Turgeon B.G."/>
            <person name="de Wit P.J.G.M."/>
            <person name="Zhong S."/>
            <person name="Goodwin S.B."/>
            <person name="Grigoriev I.V."/>
        </authorList>
    </citation>
    <scope>NUCLEOTIDE SEQUENCE [LARGE SCALE GENOMIC DNA]</scope>
    <source>
        <strain evidence="2 3">SO2202</strain>
    </source>
</reference>
<feature type="region of interest" description="Disordered" evidence="1">
    <location>
        <begin position="1"/>
        <end position="143"/>
    </location>
</feature>
<proteinExistence type="predicted"/>
<feature type="compositionally biased region" description="Basic and acidic residues" evidence="1">
    <location>
        <begin position="70"/>
        <end position="103"/>
    </location>
</feature>
<keyword evidence="3" id="KW-1185">Reference proteome</keyword>
<name>M3D1Z2_SPHMS</name>
<dbReference type="eggNOG" id="ENOG502TBNG">
    <property type="taxonomic scope" value="Eukaryota"/>
</dbReference>
<feature type="compositionally biased region" description="Basic and acidic residues" evidence="1">
    <location>
        <begin position="133"/>
        <end position="143"/>
    </location>
</feature>
<dbReference type="OrthoDB" id="3439627at2759"/>
<dbReference type="EMBL" id="KB456266">
    <property type="protein sequence ID" value="EMF11137.1"/>
    <property type="molecule type" value="Genomic_DNA"/>
</dbReference>
<protein>
    <submittedName>
        <fullName evidence="2">Uncharacterized protein</fullName>
    </submittedName>
</protein>
<sequence>MPRDGSGHSHNAEEAGHNIQHGAPQGNEQPTSSGVDRSGKAAPAPEPEAGEGIGSTGQAQVTGTTGSGKGPHDESHEPGEHAEHYGPVVVERESGEPSRRKSSESISSAGTDADADAGYGECKEGTDTPEGQPHSEVEEQAQK</sequence>
<dbReference type="HOGENOM" id="CLU_1807439_0_0_1"/>
<dbReference type="AlphaFoldDB" id="M3D1Z2"/>